<evidence type="ECO:0008006" key="5">
    <source>
        <dbReference type="Google" id="ProtNLM"/>
    </source>
</evidence>
<dbReference type="InterPro" id="IPR011990">
    <property type="entry name" value="TPR-like_helical_dom_sf"/>
</dbReference>
<dbReference type="Gene3D" id="2.40.30.320">
    <property type="match status" value="1"/>
</dbReference>
<dbReference type="Pfam" id="PF18023">
    <property type="entry name" value="FKBP_N_2"/>
    <property type="match status" value="1"/>
</dbReference>
<feature type="domain" description="BDBT FKBP like N-terminal" evidence="1">
    <location>
        <begin position="22"/>
        <end position="127"/>
    </location>
</feature>
<dbReference type="SUPFAM" id="SSF48452">
    <property type="entry name" value="TPR-like"/>
    <property type="match status" value="1"/>
</dbReference>
<evidence type="ECO:0000313" key="3">
    <source>
        <dbReference type="EnsemblMetazoa" id="AALFPA23_007694.P10293"/>
    </source>
</evidence>
<reference evidence="4" key="1">
    <citation type="journal article" date="2015" name="Proc. Natl. Acad. Sci. U.S.A.">
        <title>Genome sequence of the Asian Tiger mosquito, Aedes albopictus, reveals insights into its biology, genetics, and evolution.</title>
        <authorList>
            <person name="Chen X.G."/>
            <person name="Jiang X."/>
            <person name="Gu J."/>
            <person name="Xu M."/>
            <person name="Wu Y."/>
            <person name="Deng Y."/>
            <person name="Zhang C."/>
            <person name="Bonizzoni M."/>
            <person name="Dermauw W."/>
            <person name="Vontas J."/>
            <person name="Armbruster P."/>
            <person name="Huang X."/>
            <person name="Yang Y."/>
            <person name="Zhang H."/>
            <person name="He W."/>
            <person name="Peng H."/>
            <person name="Liu Y."/>
            <person name="Wu K."/>
            <person name="Chen J."/>
            <person name="Lirakis M."/>
            <person name="Topalis P."/>
            <person name="Van Leeuwen T."/>
            <person name="Hall A.B."/>
            <person name="Jiang X."/>
            <person name="Thorpe C."/>
            <person name="Mueller R.L."/>
            <person name="Sun C."/>
            <person name="Waterhouse R.M."/>
            <person name="Yan G."/>
            <person name="Tu Z.J."/>
            <person name="Fang X."/>
            <person name="James A.A."/>
        </authorList>
    </citation>
    <scope>NUCLEOTIDE SEQUENCE [LARGE SCALE GENOMIC DNA]</scope>
    <source>
        <strain evidence="4">Foshan</strain>
    </source>
</reference>
<protein>
    <recommendedName>
        <fullName evidence="5">BDBT FKBP like N-terminal domain-containing protein</fullName>
    </recommendedName>
</protein>
<dbReference type="Gene3D" id="1.20.58.80">
    <property type="entry name" value="Phosphotransferase system, lactose/cellobiose-type IIA subunit"/>
    <property type="match status" value="1"/>
</dbReference>
<evidence type="ECO:0000313" key="4">
    <source>
        <dbReference type="Proteomes" id="UP000069940"/>
    </source>
</evidence>
<evidence type="ECO:0000259" key="1">
    <source>
        <dbReference type="Pfam" id="PF18023"/>
    </source>
</evidence>
<reference evidence="3" key="2">
    <citation type="submission" date="2025-05" db="UniProtKB">
        <authorList>
            <consortium name="EnsemblMetazoa"/>
        </authorList>
    </citation>
    <scope>IDENTIFICATION</scope>
    <source>
        <strain evidence="3">Foshan</strain>
    </source>
</reference>
<sequence length="295" mass="33998">MEAESPTVPRSPARTDLVPKFWKNDIKGLHKELISFRFMSMTKPTPEARCHVSISEVNNLSGKESNILNDHEPISEQWITIGSGLTPIDCYIELFLIEMLPNEKSKCTIRCKDNLQVSFILKLLRVETSKLHFTKSPKEILVLAKTYKENGVKMFSKYPVFAHSYFNRAAKCLLSCAPLEGLDPAQEGEETITEMQTLLETLYLNISACLIKEHRYDEVLQILQFIALQEKPSEKAIYRMAVAQFQVKQYPEAIKTLERINYATSRDCAALYQQIKTTWQQEQNQYNNMVKKMFG</sequence>
<organism evidence="3 4">
    <name type="scientific">Aedes albopictus</name>
    <name type="common">Asian tiger mosquito</name>
    <name type="synonym">Stegomyia albopicta</name>
    <dbReference type="NCBI Taxonomy" id="7160"/>
    <lineage>
        <taxon>Eukaryota</taxon>
        <taxon>Metazoa</taxon>
        <taxon>Ecdysozoa</taxon>
        <taxon>Arthropoda</taxon>
        <taxon>Hexapoda</taxon>
        <taxon>Insecta</taxon>
        <taxon>Pterygota</taxon>
        <taxon>Neoptera</taxon>
        <taxon>Endopterygota</taxon>
        <taxon>Diptera</taxon>
        <taxon>Nematocera</taxon>
        <taxon>Culicoidea</taxon>
        <taxon>Culicidae</taxon>
        <taxon>Culicinae</taxon>
        <taxon>Aedini</taxon>
        <taxon>Aedes</taxon>
        <taxon>Stegomyia</taxon>
    </lineage>
</organism>
<dbReference type="EnsemblMetazoa" id="AALFPA23_007694.R10293">
    <property type="protein sequence ID" value="AALFPA23_007694.P10293"/>
    <property type="gene ID" value="AALFPA23_007694"/>
</dbReference>
<keyword evidence="4" id="KW-1185">Reference proteome</keyword>
<feature type="domain" description="Bride of doubletime-like TPR" evidence="2">
    <location>
        <begin position="138"/>
        <end position="220"/>
    </location>
</feature>
<evidence type="ECO:0000259" key="2">
    <source>
        <dbReference type="Pfam" id="PF21603"/>
    </source>
</evidence>
<dbReference type="GeneID" id="134285281"/>
<dbReference type="PANTHER" id="PTHR46512">
    <property type="entry name" value="PEPTIDYLPROLYL ISOMERASE"/>
    <property type="match status" value="1"/>
</dbReference>
<dbReference type="PANTHER" id="PTHR46512:SF10">
    <property type="entry name" value="FK506-BINDING PROTEIN-LIKE"/>
    <property type="match status" value="1"/>
</dbReference>
<dbReference type="Proteomes" id="UP000069940">
    <property type="component" value="Unassembled WGS sequence"/>
</dbReference>
<dbReference type="Pfam" id="PF21603">
    <property type="entry name" value="Bdbt-like_TPR"/>
    <property type="match status" value="1"/>
</dbReference>
<dbReference type="InterPro" id="IPR050754">
    <property type="entry name" value="FKBP4/5/8-like"/>
</dbReference>
<accession>A0ABM1YBV0</accession>
<dbReference type="InterPro" id="IPR040478">
    <property type="entry name" value="FKBP_N_2"/>
</dbReference>
<name>A0ABM1YBV0_AEDAL</name>
<dbReference type="RefSeq" id="XP_062701796.1">
    <property type="nucleotide sequence ID" value="XM_062845812.1"/>
</dbReference>
<proteinExistence type="predicted"/>
<dbReference type="InterPro" id="IPR048919">
    <property type="entry name" value="Bdbt-like_TPR"/>
</dbReference>